<dbReference type="GO" id="GO:0016787">
    <property type="term" value="F:hydrolase activity"/>
    <property type="evidence" value="ECO:0007669"/>
    <property type="project" value="UniProtKB-KW"/>
</dbReference>
<evidence type="ECO:0000313" key="5">
    <source>
        <dbReference type="EMBL" id="CAF1021035.1"/>
    </source>
</evidence>
<dbReference type="Pfam" id="PF21530">
    <property type="entry name" value="Pif1_2B_dom"/>
    <property type="match status" value="1"/>
</dbReference>
<evidence type="ECO:0000259" key="2">
    <source>
        <dbReference type="Pfam" id="PF05970"/>
    </source>
</evidence>
<gene>
    <name evidence="5" type="ORF">BJG266_LOCUS17003</name>
    <name evidence="6" type="ORF">QVE165_LOCUS41251</name>
</gene>
<comment type="caution">
    <text evidence="5">The sequence shown here is derived from an EMBL/GenBank/DDBJ whole genome shotgun (WGS) entry which is preliminary data.</text>
</comment>
<evidence type="ECO:0000313" key="6">
    <source>
        <dbReference type="EMBL" id="CAF1466015.1"/>
    </source>
</evidence>
<evidence type="ECO:0000259" key="4">
    <source>
        <dbReference type="Pfam" id="PF21530"/>
    </source>
</evidence>
<dbReference type="EMBL" id="CAJNOM010000488">
    <property type="protein sequence ID" value="CAF1466015.1"/>
    <property type="molecule type" value="Genomic_DNA"/>
</dbReference>
<dbReference type="InterPro" id="IPR010285">
    <property type="entry name" value="DNA_helicase_pif1-like_DEAD"/>
</dbReference>
<dbReference type="GO" id="GO:0043139">
    <property type="term" value="F:5'-3' DNA helicase activity"/>
    <property type="evidence" value="ECO:0007669"/>
    <property type="project" value="UniProtKB-EC"/>
</dbReference>
<dbReference type="GO" id="GO:0006310">
    <property type="term" value="P:DNA recombination"/>
    <property type="evidence" value="ECO:0007669"/>
    <property type="project" value="UniProtKB-KW"/>
</dbReference>
<keyword evidence="1" id="KW-0378">Hydrolase</keyword>
<evidence type="ECO:0000313" key="8">
    <source>
        <dbReference type="Proteomes" id="UP000663877"/>
    </source>
</evidence>
<feature type="domain" description="DNA helicase Pif1-like DEAD-box helicase" evidence="2">
    <location>
        <begin position="914"/>
        <end position="1126"/>
    </location>
</feature>
<dbReference type="GO" id="GO:0006281">
    <property type="term" value="P:DNA repair"/>
    <property type="evidence" value="ECO:0007669"/>
    <property type="project" value="UniProtKB-KW"/>
</dbReference>
<organism evidence="5 8">
    <name type="scientific">Adineta steineri</name>
    <dbReference type="NCBI Taxonomy" id="433720"/>
    <lineage>
        <taxon>Eukaryota</taxon>
        <taxon>Metazoa</taxon>
        <taxon>Spiralia</taxon>
        <taxon>Gnathifera</taxon>
        <taxon>Rotifera</taxon>
        <taxon>Eurotatoria</taxon>
        <taxon>Bdelloidea</taxon>
        <taxon>Adinetida</taxon>
        <taxon>Adinetidae</taxon>
        <taxon>Adineta</taxon>
    </lineage>
</organism>
<evidence type="ECO:0000259" key="3">
    <source>
        <dbReference type="Pfam" id="PF14214"/>
    </source>
</evidence>
<dbReference type="Pfam" id="PF05970">
    <property type="entry name" value="PIF1"/>
    <property type="match status" value="1"/>
</dbReference>
<dbReference type="Proteomes" id="UP000663832">
    <property type="component" value="Unassembled WGS sequence"/>
</dbReference>
<name>A0A814ICK1_9BILA</name>
<dbReference type="InterPro" id="IPR049163">
    <property type="entry name" value="Pif1-like_2B_dom"/>
</dbReference>
<dbReference type="GO" id="GO:0005524">
    <property type="term" value="F:ATP binding"/>
    <property type="evidence" value="ECO:0007669"/>
    <property type="project" value="UniProtKB-KW"/>
</dbReference>
<comment type="catalytic activity">
    <reaction evidence="1">
        <text>ATP + H2O = ADP + phosphate + H(+)</text>
        <dbReference type="Rhea" id="RHEA:13065"/>
        <dbReference type="ChEBI" id="CHEBI:15377"/>
        <dbReference type="ChEBI" id="CHEBI:15378"/>
        <dbReference type="ChEBI" id="CHEBI:30616"/>
        <dbReference type="ChEBI" id="CHEBI:43474"/>
        <dbReference type="ChEBI" id="CHEBI:456216"/>
        <dbReference type="EC" id="5.6.2.3"/>
    </reaction>
</comment>
<dbReference type="CDD" id="cd18809">
    <property type="entry name" value="SF1_C_RecD"/>
    <property type="match status" value="1"/>
</dbReference>
<keyword evidence="7" id="KW-1185">Reference proteome</keyword>
<comment type="cofactor">
    <cofactor evidence="1">
        <name>Mg(2+)</name>
        <dbReference type="ChEBI" id="CHEBI:18420"/>
    </cofactor>
</comment>
<keyword evidence="1" id="KW-0233">DNA recombination</keyword>
<evidence type="ECO:0000313" key="7">
    <source>
        <dbReference type="Proteomes" id="UP000663832"/>
    </source>
</evidence>
<dbReference type="Proteomes" id="UP000663877">
    <property type="component" value="Unassembled WGS sequence"/>
</dbReference>
<dbReference type="InterPro" id="IPR027417">
    <property type="entry name" value="P-loop_NTPase"/>
</dbReference>
<keyword evidence="1" id="KW-0547">Nucleotide-binding</keyword>
<feature type="domain" description="DNA helicase Pif1-like 2B" evidence="4">
    <location>
        <begin position="1216"/>
        <end position="1260"/>
    </location>
</feature>
<dbReference type="Pfam" id="PF14214">
    <property type="entry name" value="Helitron_like_N"/>
    <property type="match status" value="1"/>
</dbReference>
<dbReference type="Gene3D" id="3.40.50.300">
    <property type="entry name" value="P-loop containing nucleotide triphosphate hydrolases"/>
    <property type="match status" value="1"/>
</dbReference>
<accession>A0A814ICK1</accession>
<dbReference type="OrthoDB" id="6433000at2759"/>
<evidence type="ECO:0000256" key="1">
    <source>
        <dbReference type="RuleBase" id="RU363044"/>
    </source>
</evidence>
<dbReference type="SUPFAM" id="SSF52540">
    <property type="entry name" value="P-loop containing nucleoside triphosphate hydrolases"/>
    <property type="match status" value="2"/>
</dbReference>
<sequence>MTDVCCPHCKAFKWSGETPGMCCSNGKVKLAPLRLPPEPLESLMLGETSESKHFLDNIRKYNSCFQMTSFGTSEKVTDTGFMPTFRVQGQVYHRVGSLLPPSNAEPVFLQIYFMGDDTKQVKQRCKNLPGVREDIVKKLQQMVHEHNSYVQSFKLAIQRMPSDQYKVVIRADKTPLGEHARRFNEPVTNEIAVVIAGNEFDKRDIVLEKQNGQLQSVSETHRSYDALQYPLIFWEGEDGYHFFIAQTDPTTGLPIDRKKVSAMNFYAYRIMMRNGDINHILRCRQLFHQFVVDMYAKIESERLAFLRHNQKTLRVDEYIHLKDAMAIDGNPSKVGQLVILPSTFTGSPRHMHEYTQDAMTYVRNYGRPDLFVTFTCNPKWQEIQEELLPEQTPSDRHDLLARVFRQKLMKLMSIVNKSHVFGPTRCWMYSIEWQKRGLPHAHILIWLKDKITSDQIDSVISAELPDPQQDPRLFEIITKNMIHGPCGAINPTAPCMQDKKICTKRYPRQLVRDTETGDDGYPLYRRRSPEDGGIKTELSVRINNSIQKIEIDNKWVVPYSPLLSRIFQAHINVEYCNSVKSIKYICKYVNKGSDQAVFGLASDGKSIDEIQHFQLGRYISSNEAIWRILDFPIHERSPTVVHLAVHLENGQRVFFTEDNVHERVNEPPKTTLTAFFLLCQKDDFAKTLLYSEVPKYYTWDASGKMFKRRVQGPPVAGHSGIHETDALGRVYTVHPNNFDCFCVRLLLHTVRGPTSFVALRTVNGRICETFREACRLHGLLEDDQQWDATMSEAATVHSPARLRNLFALILTTCAPSDPKQLWESHKESLTEDILREARRQNPGMNLNYTPDMFNQVLIILEDKILQLIGKKLEKFDLPTPQRNRSNSLSSEMLRETSYDVKELDAYVAANEPLLVPDQRAAYNAILDLIKKKAGGIKFLDAPGGTGKTFVINLLLAKIRKDSKIAIAVASSGIAATLLQGGRTAHSTLRLPFKFVHNDRHLCSIRKGTGEAKILEECELIVWDECTMAQRYALEALNNTLQDLRGNGNDMGGVVVLLAGDFRQTLPVVEKGTMADELKVCLKSSHLWRHVKVLTLTTNMRVALQGDVSAGQFAKQLLEIGNGKIRADPANGLISIPDSFCNVVKSVEELKNSVFPNIQTHFKDHTWLCERAILAPKNVNVNTINLQIQQQLPGETKSYKSIDTTTNVDVAVRYPTEFLNSLEPSGMPTHNLQLKIGSSIMLLRNLDAPRLCNGTRLCVKTLMPHVIEATIMTGCAKGEDVFIPRIPLIPTDDLIPFKRLQFPIRLAFAMSINKSQGQSLKVAGVNLETPCFSHGQLYVACSRVGTGKNLYLLAPDRKTKNVVYQTALQ</sequence>
<keyword evidence="1" id="KW-0234">DNA repair</keyword>
<dbReference type="InterPro" id="IPR025476">
    <property type="entry name" value="Helitron_helicase-like"/>
</dbReference>
<proteinExistence type="inferred from homology"/>
<dbReference type="EC" id="5.6.2.3" evidence="1"/>
<reference evidence="5" key="1">
    <citation type="submission" date="2021-02" db="EMBL/GenBank/DDBJ databases">
        <authorList>
            <person name="Nowell W R."/>
        </authorList>
    </citation>
    <scope>NUCLEOTIDE SEQUENCE</scope>
</reference>
<keyword evidence="1" id="KW-0227">DNA damage</keyword>
<dbReference type="EMBL" id="CAJNOI010000080">
    <property type="protein sequence ID" value="CAF1021035.1"/>
    <property type="molecule type" value="Genomic_DNA"/>
</dbReference>
<keyword evidence="1" id="KW-0067">ATP-binding</keyword>
<keyword evidence="1" id="KW-0347">Helicase</keyword>
<dbReference type="PANTHER" id="PTHR10492">
    <property type="match status" value="1"/>
</dbReference>
<dbReference type="GO" id="GO:0000723">
    <property type="term" value="P:telomere maintenance"/>
    <property type="evidence" value="ECO:0007669"/>
    <property type="project" value="InterPro"/>
</dbReference>
<comment type="similarity">
    <text evidence="1">Belongs to the helicase family.</text>
</comment>
<dbReference type="PANTHER" id="PTHR10492:SF57">
    <property type="entry name" value="ATP-DEPENDENT DNA HELICASE"/>
    <property type="match status" value="1"/>
</dbReference>
<protein>
    <recommendedName>
        <fullName evidence="1">ATP-dependent DNA helicase</fullName>
        <ecNumber evidence="1">5.6.2.3</ecNumber>
    </recommendedName>
</protein>
<feature type="domain" description="Helitron helicase-like" evidence="3">
    <location>
        <begin position="265"/>
        <end position="445"/>
    </location>
</feature>